<keyword evidence="2 4" id="KW-0479">Metal-binding</keyword>
<keyword evidence="3 4" id="KW-0408">Iron</keyword>
<feature type="transmembrane region" description="Helical" evidence="5">
    <location>
        <begin position="141"/>
        <end position="162"/>
    </location>
</feature>
<dbReference type="Gene3D" id="3.80.10.10">
    <property type="entry name" value="Ribonuclease Inhibitor"/>
    <property type="match status" value="1"/>
</dbReference>
<dbReference type="Proteomes" id="UP000190367">
    <property type="component" value="Unassembled WGS sequence"/>
</dbReference>
<dbReference type="InterPro" id="IPR019251">
    <property type="entry name" value="DUF2231_TM"/>
</dbReference>
<dbReference type="Pfam" id="PF13290">
    <property type="entry name" value="CHB_HEX_C_1"/>
    <property type="match status" value="1"/>
</dbReference>
<dbReference type="Pfam" id="PF09990">
    <property type="entry name" value="DUF2231"/>
    <property type="match status" value="1"/>
</dbReference>
<keyword evidence="1 4" id="KW-0349">Heme</keyword>
<evidence type="ECO:0000256" key="2">
    <source>
        <dbReference type="ARBA" id="ARBA00022723"/>
    </source>
</evidence>
<dbReference type="SUPFAM" id="SSF52047">
    <property type="entry name" value="RNI-like"/>
    <property type="match status" value="1"/>
</dbReference>
<feature type="transmembrane region" description="Helical" evidence="5">
    <location>
        <begin position="21"/>
        <end position="42"/>
    </location>
</feature>
<organism evidence="7 8">
    <name type="scientific">Chitinophaga eiseniae</name>
    <dbReference type="NCBI Taxonomy" id="634771"/>
    <lineage>
        <taxon>Bacteria</taxon>
        <taxon>Pseudomonadati</taxon>
        <taxon>Bacteroidota</taxon>
        <taxon>Chitinophagia</taxon>
        <taxon>Chitinophagales</taxon>
        <taxon>Chitinophagaceae</taxon>
        <taxon>Chitinophaga</taxon>
    </lineage>
</organism>
<protein>
    <submittedName>
        <fullName evidence="7">Uncharacterized membrane protein</fullName>
    </submittedName>
</protein>
<keyword evidence="5" id="KW-0812">Transmembrane</keyword>
<evidence type="ECO:0000256" key="3">
    <source>
        <dbReference type="ARBA" id="ARBA00023004"/>
    </source>
</evidence>
<name>A0A1T4TVP7_9BACT</name>
<evidence type="ECO:0000259" key="6">
    <source>
        <dbReference type="PROSITE" id="PS51007"/>
    </source>
</evidence>
<evidence type="ECO:0000313" key="8">
    <source>
        <dbReference type="Proteomes" id="UP000190367"/>
    </source>
</evidence>
<feature type="domain" description="Cytochrome c" evidence="6">
    <location>
        <begin position="162"/>
        <end position="281"/>
    </location>
</feature>
<feature type="transmembrane region" description="Helical" evidence="5">
    <location>
        <begin position="48"/>
        <end position="68"/>
    </location>
</feature>
<dbReference type="GO" id="GO:0046872">
    <property type="term" value="F:metal ion binding"/>
    <property type="evidence" value="ECO:0007669"/>
    <property type="project" value="UniProtKB-KW"/>
</dbReference>
<dbReference type="PANTHER" id="PTHR35889">
    <property type="entry name" value="CYCLOINULO-OLIGOSACCHARIDE FRUCTANOTRANSFERASE-RELATED"/>
    <property type="match status" value="1"/>
</dbReference>
<keyword evidence="5" id="KW-0472">Membrane</keyword>
<dbReference type="GO" id="GO:0009055">
    <property type="term" value="F:electron transfer activity"/>
    <property type="evidence" value="ECO:0007669"/>
    <property type="project" value="InterPro"/>
</dbReference>
<feature type="transmembrane region" description="Helical" evidence="5">
    <location>
        <begin position="80"/>
        <end position="103"/>
    </location>
</feature>
<sequence length="718" mass="79166">MKWNRIRWQNAGNQFLFAANIFILVLFIAGSHLTVPAWLQVLGRMHPLVLHFPIVLLLLGSLLLFVQLREPEASRWKNRFTELLLLTAALTTAVTVIMGLLLAREGGYTDNGSLLWHKWGGVAVLWAASALYWLRAAAKPWLPKAGALVTVVLLLLTGHYGADITHGNNFVLAPVTPRNTAVPLDKALVYEHLVKPLLEEKCMNCHNAGKAKGGLSMELPQQLLAGGKSGKLFVAGNPAVSLLMERLHLPADDKKHMPPAGKPQLTEDEVALLYYWIKGGADFKTAVATLPARDSLYLLAAQRLQPAASEAPVYNFSAADDKLVQQLSNNYRVVYPIALHAAPLVANWYNKDKFDIKSVSELLPVKEQLIEMHLQKMPVKDADLEVVAQFKQLRVLNLSFTNITGQTLAALGKLPHLQRLSLSGTPVTLQQLTALKAAPALKELYVWNTGMSPADLQQAQKVFPKATVVKGFTNDKGEQLKLNQPIVLNPVAVFQHSLQLKMQHPVRGTEIRYTTDGSTPDSLHSPVFKDSLLITGNTVVRAIACKQGWYASDPIQLSFSKTTYTPDSILLRNPGEGSYIANGSRSLTDGQKGGTDHNNGKWLGYTKNGLEAIVQFPQPVPLKAVTISALRNTGAYIFLPHQVEIWGGNDPRHLKLLKKVTPPADKKDDPVTTLDIDCDFPLTQVSYLKIMMTQATLPPWHPGKGNRAWLFVDELLFN</sequence>
<dbReference type="SUPFAM" id="SSF46626">
    <property type="entry name" value="Cytochrome c"/>
    <property type="match status" value="1"/>
</dbReference>
<keyword evidence="8" id="KW-1185">Reference proteome</keyword>
<dbReference type="Pfam" id="PF07635">
    <property type="entry name" value="PSCyt1"/>
    <property type="match status" value="1"/>
</dbReference>
<keyword evidence="5" id="KW-1133">Transmembrane helix</keyword>
<dbReference type="PANTHER" id="PTHR35889:SF3">
    <property type="entry name" value="F-BOX DOMAIN-CONTAINING PROTEIN"/>
    <property type="match status" value="1"/>
</dbReference>
<proteinExistence type="predicted"/>
<gene>
    <name evidence="7" type="ORF">SAMN04488128_106382</name>
</gene>
<dbReference type="InterPro" id="IPR059177">
    <property type="entry name" value="GH29D-like_dom"/>
</dbReference>
<dbReference type="PROSITE" id="PS51007">
    <property type="entry name" value="CYTC"/>
    <property type="match status" value="1"/>
</dbReference>
<dbReference type="STRING" id="634771.SAMN04488128_106382"/>
<evidence type="ECO:0000256" key="4">
    <source>
        <dbReference type="PROSITE-ProRule" id="PRU00433"/>
    </source>
</evidence>
<dbReference type="RefSeq" id="WP_078672725.1">
    <property type="nucleotide sequence ID" value="NZ_FUWZ01000006.1"/>
</dbReference>
<dbReference type="InterPro" id="IPR009056">
    <property type="entry name" value="Cyt_c-like_dom"/>
</dbReference>
<evidence type="ECO:0000313" key="7">
    <source>
        <dbReference type="EMBL" id="SKA44361.1"/>
    </source>
</evidence>
<accession>A0A1T4TVP7</accession>
<dbReference type="EMBL" id="FUWZ01000006">
    <property type="protein sequence ID" value="SKA44361.1"/>
    <property type="molecule type" value="Genomic_DNA"/>
</dbReference>
<dbReference type="AlphaFoldDB" id="A0A1T4TVP7"/>
<dbReference type="InterPro" id="IPR011429">
    <property type="entry name" value="Cyt_c_Planctomycete-type"/>
</dbReference>
<dbReference type="GO" id="GO:0020037">
    <property type="term" value="F:heme binding"/>
    <property type="evidence" value="ECO:0007669"/>
    <property type="project" value="InterPro"/>
</dbReference>
<dbReference type="OrthoDB" id="713772at2"/>
<dbReference type="InterPro" id="IPR036909">
    <property type="entry name" value="Cyt_c-like_dom_sf"/>
</dbReference>
<feature type="transmembrane region" description="Helical" evidence="5">
    <location>
        <begin position="115"/>
        <end position="134"/>
    </location>
</feature>
<reference evidence="8" key="1">
    <citation type="submission" date="2017-02" db="EMBL/GenBank/DDBJ databases">
        <authorList>
            <person name="Varghese N."/>
            <person name="Submissions S."/>
        </authorList>
    </citation>
    <scope>NUCLEOTIDE SEQUENCE [LARGE SCALE GENOMIC DNA]</scope>
    <source>
        <strain evidence="8">DSM 22224</strain>
    </source>
</reference>
<dbReference type="InterPro" id="IPR032675">
    <property type="entry name" value="LRR_dom_sf"/>
</dbReference>
<evidence type="ECO:0000256" key="5">
    <source>
        <dbReference type="SAM" id="Phobius"/>
    </source>
</evidence>
<evidence type="ECO:0000256" key="1">
    <source>
        <dbReference type="ARBA" id="ARBA00022617"/>
    </source>
</evidence>